<proteinExistence type="predicted"/>
<dbReference type="Proteomes" id="UP000605670">
    <property type="component" value="Unassembled WGS sequence"/>
</dbReference>
<sequence length="144" mass="15252">MSFEDLPDNWPERSLADPTFAADVVDLCVSDADRRIGGLSVLLARLDGALSQPIFVGSIPAEELTDAVTRLVEVAEHLPGVGGVVLSLVRPWGAVSDADRVVHQHAIEVCRASPVPLLGTYVVTRASVTHLPVAEELRIPGDAA</sequence>
<evidence type="ECO:0000313" key="1">
    <source>
        <dbReference type="EMBL" id="GGF44380.1"/>
    </source>
</evidence>
<organism evidence="1 2">
    <name type="scientific">Ornithinimicrobium tianjinense</name>
    <dbReference type="NCBI Taxonomy" id="1195761"/>
    <lineage>
        <taxon>Bacteria</taxon>
        <taxon>Bacillati</taxon>
        <taxon>Actinomycetota</taxon>
        <taxon>Actinomycetes</taxon>
        <taxon>Micrococcales</taxon>
        <taxon>Ornithinimicrobiaceae</taxon>
        <taxon>Ornithinimicrobium</taxon>
    </lineage>
</organism>
<gene>
    <name evidence="1" type="ORF">GCM10011366_10110</name>
</gene>
<comment type="caution">
    <text evidence="1">The sequence shown here is derived from an EMBL/GenBank/DDBJ whole genome shotgun (WGS) entry which is preliminary data.</text>
</comment>
<protein>
    <submittedName>
        <fullName evidence="1">Uncharacterized protein</fullName>
    </submittedName>
</protein>
<evidence type="ECO:0000313" key="2">
    <source>
        <dbReference type="Proteomes" id="UP000605670"/>
    </source>
</evidence>
<accession>A0A917F1S1</accession>
<dbReference type="EMBL" id="BMEM01000001">
    <property type="protein sequence ID" value="GGF44380.1"/>
    <property type="molecule type" value="Genomic_DNA"/>
</dbReference>
<name>A0A917F1S1_9MICO</name>
<reference evidence="1" key="2">
    <citation type="submission" date="2020-09" db="EMBL/GenBank/DDBJ databases">
        <authorList>
            <person name="Sun Q."/>
            <person name="Zhou Y."/>
        </authorList>
    </citation>
    <scope>NUCLEOTIDE SEQUENCE</scope>
    <source>
        <strain evidence="1">CGMCC 1.12160</strain>
    </source>
</reference>
<reference evidence="1" key="1">
    <citation type="journal article" date="2014" name="Int. J. Syst. Evol. Microbiol.">
        <title>Complete genome sequence of Corynebacterium casei LMG S-19264T (=DSM 44701T), isolated from a smear-ripened cheese.</title>
        <authorList>
            <consortium name="US DOE Joint Genome Institute (JGI-PGF)"/>
            <person name="Walter F."/>
            <person name="Albersmeier A."/>
            <person name="Kalinowski J."/>
            <person name="Ruckert C."/>
        </authorList>
    </citation>
    <scope>NUCLEOTIDE SEQUENCE</scope>
    <source>
        <strain evidence="1">CGMCC 1.12160</strain>
    </source>
</reference>
<dbReference type="RefSeq" id="WP_188428461.1">
    <property type="nucleotide sequence ID" value="NZ_BAABKH010000005.1"/>
</dbReference>
<keyword evidence="2" id="KW-1185">Reference proteome</keyword>
<dbReference type="AlphaFoldDB" id="A0A917F1S1"/>